<reference evidence="12 13" key="1">
    <citation type="journal article" date="2013" name="ISME J.">
        <title>A metabolic model for members of the genus Tetrasphaera involved in enhanced biological phosphorus removal.</title>
        <authorList>
            <person name="Kristiansen R."/>
            <person name="Nguyen H.T.T."/>
            <person name="Saunders A.M."/>
            <person name="Nielsen J.L."/>
            <person name="Wimmer R."/>
            <person name="Le V.Q."/>
            <person name="McIlroy S.J."/>
            <person name="Petrovski S."/>
            <person name="Seviour R.J."/>
            <person name="Calteau A."/>
            <person name="Nielsen K.L."/>
            <person name="Nielsen P.H."/>
        </authorList>
    </citation>
    <scope>NUCLEOTIDE SEQUENCE [LARGE SCALE GENOMIC DNA]</scope>
    <source>
        <strain evidence="12 13">Lp2</strain>
    </source>
</reference>
<dbReference type="Proteomes" id="UP000013167">
    <property type="component" value="Unassembled WGS sequence"/>
</dbReference>
<keyword evidence="7" id="KW-0067">ATP-binding</keyword>
<sequence length="414" mass="44456">MPGRRSPPYSGPVSTRPDNEWSPDRVSRFGLLWRIAVAGLTGYLLWFSVVALFVAQQAPVTAATARLVMIDPLLGLVSLGVVARWRRTHPMATAIGVALISLFSISSSGASIWAAVSVATRRRPRELAILSVVIVAVSLLALRTLPMPEVFAPGPWWFEAVFAVLGTAVNLAVGYAVGSRRAVTRAWIDRARTAEAEQRARVAAAQSGERTRIAREMHDVLAHRISLVALHSGALRYRSDLPEGEREQALDIIHSNAEQALADLREVLGVLRDPTASGDGQGVEPPQPELPDVVRLVDEARAAGERIDLDDHLDDVPSTPTGRTAYRIVQEGLTNARKHAPGARVTVRLTGNPREGLTLTLTNARPVAAPATLPTSGLGLLGLTERVALAGGRLEQGVTPEGGYRLAVWLPWAP</sequence>
<name>N0E3F6_9MICO</name>
<feature type="transmembrane region" description="Helical" evidence="10">
    <location>
        <begin position="91"/>
        <end position="115"/>
    </location>
</feature>
<evidence type="ECO:0000256" key="7">
    <source>
        <dbReference type="ARBA" id="ARBA00022840"/>
    </source>
</evidence>
<keyword evidence="8" id="KW-0902">Two-component regulatory system</keyword>
<evidence type="ECO:0000256" key="2">
    <source>
        <dbReference type="ARBA" id="ARBA00012438"/>
    </source>
</evidence>
<accession>N0E3F6</accession>
<dbReference type="Gene3D" id="3.30.565.10">
    <property type="entry name" value="Histidine kinase-like ATPase, C-terminal domain"/>
    <property type="match status" value="1"/>
</dbReference>
<feature type="domain" description="Signal transduction histidine kinase subgroup 3 dimerisation and phosphoacceptor" evidence="11">
    <location>
        <begin position="209"/>
        <end position="275"/>
    </location>
</feature>
<evidence type="ECO:0000256" key="5">
    <source>
        <dbReference type="ARBA" id="ARBA00022741"/>
    </source>
</evidence>
<dbReference type="GO" id="GO:0046983">
    <property type="term" value="F:protein dimerization activity"/>
    <property type="evidence" value="ECO:0007669"/>
    <property type="project" value="InterPro"/>
</dbReference>
<evidence type="ECO:0000256" key="3">
    <source>
        <dbReference type="ARBA" id="ARBA00022553"/>
    </source>
</evidence>
<dbReference type="HOGENOM" id="CLU_000445_20_1_11"/>
<feature type="transmembrane region" description="Helical" evidence="10">
    <location>
        <begin position="157"/>
        <end position="177"/>
    </location>
</feature>
<evidence type="ECO:0000256" key="4">
    <source>
        <dbReference type="ARBA" id="ARBA00022679"/>
    </source>
</evidence>
<dbReference type="GO" id="GO:0016020">
    <property type="term" value="C:membrane"/>
    <property type="evidence" value="ECO:0007669"/>
    <property type="project" value="InterPro"/>
</dbReference>
<evidence type="ECO:0000313" key="12">
    <source>
        <dbReference type="EMBL" id="CCH69424.1"/>
    </source>
</evidence>
<dbReference type="InterPro" id="IPR050482">
    <property type="entry name" value="Sensor_HK_TwoCompSys"/>
</dbReference>
<feature type="transmembrane region" description="Helical" evidence="10">
    <location>
        <begin position="67"/>
        <end position="85"/>
    </location>
</feature>
<keyword evidence="13" id="KW-1185">Reference proteome</keyword>
<keyword evidence="10" id="KW-1133">Transmembrane helix</keyword>
<evidence type="ECO:0000313" key="13">
    <source>
        <dbReference type="Proteomes" id="UP000013167"/>
    </source>
</evidence>
<dbReference type="Gene3D" id="1.20.5.1930">
    <property type="match status" value="1"/>
</dbReference>
<keyword evidence="5" id="KW-0547">Nucleotide-binding</keyword>
<dbReference type="eggNOG" id="COG4585">
    <property type="taxonomic scope" value="Bacteria"/>
</dbReference>
<dbReference type="STRING" id="1193181.BN10_1620007"/>
<feature type="transmembrane region" description="Helical" evidence="10">
    <location>
        <begin position="127"/>
        <end position="145"/>
    </location>
</feature>
<comment type="caution">
    <text evidence="12">The sequence shown here is derived from an EMBL/GenBank/DDBJ whole genome shotgun (WGS) entry which is preliminary data.</text>
</comment>
<keyword evidence="10" id="KW-0812">Transmembrane</keyword>
<dbReference type="PANTHER" id="PTHR24421:SF10">
    <property type="entry name" value="NITRATE_NITRITE SENSOR PROTEIN NARQ"/>
    <property type="match status" value="1"/>
</dbReference>
<dbReference type="EC" id="2.7.13.3" evidence="2"/>
<dbReference type="Pfam" id="PF07730">
    <property type="entry name" value="HisKA_3"/>
    <property type="match status" value="1"/>
</dbReference>
<keyword evidence="10" id="KW-0472">Membrane</keyword>
<dbReference type="GO" id="GO:0000155">
    <property type="term" value="F:phosphorelay sensor kinase activity"/>
    <property type="evidence" value="ECO:0007669"/>
    <property type="project" value="InterPro"/>
</dbReference>
<evidence type="ECO:0000256" key="9">
    <source>
        <dbReference type="SAM" id="MobiDB-lite"/>
    </source>
</evidence>
<protein>
    <recommendedName>
        <fullName evidence="2">histidine kinase</fullName>
        <ecNumber evidence="2">2.7.13.3</ecNumber>
    </recommendedName>
</protein>
<keyword evidence="6 12" id="KW-0418">Kinase</keyword>
<gene>
    <name evidence="12" type="ORF">BN10_1620007</name>
</gene>
<keyword evidence="4" id="KW-0808">Transferase</keyword>
<dbReference type="PANTHER" id="PTHR24421">
    <property type="entry name" value="NITRATE/NITRITE SENSOR PROTEIN NARX-RELATED"/>
    <property type="match status" value="1"/>
</dbReference>
<proteinExistence type="predicted"/>
<evidence type="ECO:0000256" key="10">
    <source>
        <dbReference type="SAM" id="Phobius"/>
    </source>
</evidence>
<evidence type="ECO:0000256" key="8">
    <source>
        <dbReference type="ARBA" id="ARBA00023012"/>
    </source>
</evidence>
<dbReference type="AlphaFoldDB" id="N0E3F6"/>
<dbReference type="InterPro" id="IPR036890">
    <property type="entry name" value="HATPase_C_sf"/>
</dbReference>
<keyword evidence="3" id="KW-0597">Phosphoprotein</keyword>
<organism evidence="12 13">
    <name type="scientific">Phycicoccus elongatus Lp2</name>
    <dbReference type="NCBI Taxonomy" id="1193181"/>
    <lineage>
        <taxon>Bacteria</taxon>
        <taxon>Bacillati</taxon>
        <taxon>Actinomycetota</taxon>
        <taxon>Actinomycetes</taxon>
        <taxon>Micrococcales</taxon>
        <taxon>Intrasporangiaceae</taxon>
        <taxon>Phycicoccus</taxon>
    </lineage>
</organism>
<dbReference type="InterPro" id="IPR011712">
    <property type="entry name" value="Sig_transdc_His_kin_sub3_dim/P"/>
</dbReference>
<dbReference type="CDD" id="cd16917">
    <property type="entry name" value="HATPase_UhpB-NarQ-NarX-like"/>
    <property type="match status" value="1"/>
</dbReference>
<evidence type="ECO:0000259" key="11">
    <source>
        <dbReference type="Pfam" id="PF07730"/>
    </source>
</evidence>
<evidence type="ECO:0000256" key="6">
    <source>
        <dbReference type="ARBA" id="ARBA00022777"/>
    </source>
</evidence>
<feature type="region of interest" description="Disordered" evidence="9">
    <location>
        <begin position="1"/>
        <end position="20"/>
    </location>
</feature>
<feature type="transmembrane region" description="Helical" evidence="10">
    <location>
        <begin position="31"/>
        <end position="55"/>
    </location>
</feature>
<evidence type="ECO:0000256" key="1">
    <source>
        <dbReference type="ARBA" id="ARBA00000085"/>
    </source>
</evidence>
<dbReference type="SUPFAM" id="SSF55874">
    <property type="entry name" value="ATPase domain of HSP90 chaperone/DNA topoisomerase II/histidine kinase"/>
    <property type="match status" value="1"/>
</dbReference>
<dbReference type="GO" id="GO:0005524">
    <property type="term" value="F:ATP binding"/>
    <property type="evidence" value="ECO:0007669"/>
    <property type="project" value="UniProtKB-KW"/>
</dbReference>
<comment type="catalytic activity">
    <reaction evidence="1">
        <text>ATP + protein L-histidine = ADP + protein N-phospho-L-histidine.</text>
        <dbReference type="EC" id="2.7.13.3"/>
    </reaction>
</comment>
<dbReference type="EMBL" id="CAIZ01000071">
    <property type="protein sequence ID" value="CCH69424.1"/>
    <property type="molecule type" value="Genomic_DNA"/>
</dbReference>